<dbReference type="HOGENOM" id="CLU_078992_1_0_10"/>
<dbReference type="Proteomes" id="UP000003919">
    <property type="component" value="Chromosome"/>
</dbReference>
<proteinExistence type="predicted"/>
<accession>A3HX46</accession>
<dbReference type="EMBL" id="CM001023">
    <property type="protein sequence ID" value="EAZ81169.1"/>
    <property type="molecule type" value="Genomic_DNA"/>
</dbReference>
<dbReference type="EMBL" id="AAXU02000001">
    <property type="protein sequence ID" value="EAZ81169.1"/>
    <property type="molecule type" value="Genomic_DNA"/>
</dbReference>
<name>A3HX46_9BACT</name>
<sequence length="240" mass="27795">MSKKLIYSVVTNQYDTIKPVQSFSGFDFWLFTDQEDLKVEGWETKPIPKSEEPIKQQRLIKIKSSELPSEYDLTIYMDGNMEIIQDPQLFLDRFYNGGFMTCVHPKRSTLQEEAKEILRKKKDLPVNVEKTLAFAESQGFKDDIGLFETMVLVRDRSQEVKDLESQWAKVFSENSHRDQLSLPIASFLSGVSIHGIPRIELFKYIKRNRGHNVSLKFFRGSSKPHAKKGFLDFLFKSKGG</sequence>
<protein>
    <recommendedName>
        <fullName evidence="3">DUF616 domain-containing protein</fullName>
    </recommendedName>
</protein>
<gene>
    <name evidence="1" type="ORF">ALPR1_19073</name>
</gene>
<dbReference type="RefSeq" id="WP_008202871.1">
    <property type="nucleotide sequence ID" value="NZ_CM001023.1"/>
</dbReference>
<reference evidence="1 2" key="1">
    <citation type="journal article" date="2011" name="J. Bacteriol.">
        <title>Complete genome sequence of Algoriphagus sp. PR1, bacterial prey of a colony-forming choanoflagellate.</title>
        <authorList>
            <person name="Alegado R.A."/>
            <person name="Ferriera S."/>
            <person name="Nusbaum C."/>
            <person name="Young S.K."/>
            <person name="Zeng Q."/>
            <person name="Imamovic A."/>
            <person name="Fairclough S.R."/>
            <person name="King N."/>
        </authorList>
    </citation>
    <scope>NUCLEOTIDE SEQUENCE [LARGE SCALE GENOMIC DNA]</scope>
    <source>
        <strain evidence="1 2">PR1</strain>
    </source>
</reference>
<comment type="caution">
    <text evidence="1">The sequence shown here is derived from an EMBL/GenBank/DDBJ whole genome shotgun (WGS) entry which is preliminary data.</text>
</comment>
<dbReference type="AlphaFoldDB" id="A3HX46"/>
<dbReference type="OrthoDB" id="396512at2"/>
<organism evidence="1 2">
    <name type="scientific">Algoriphagus machipongonensis</name>
    <dbReference type="NCBI Taxonomy" id="388413"/>
    <lineage>
        <taxon>Bacteria</taxon>
        <taxon>Pseudomonadati</taxon>
        <taxon>Bacteroidota</taxon>
        <taxon>Cytophagia</taxon>
        <taxon>Cytophagales</taxon>
        <taxon>Cyclobacteriaceae</taxon>
        <taxon>Algoriphagus</taxon>
    </lineage>
</organism>
<evidence type="ECO:0000313" key="2">
    <source>
        <dbReference type="Proteomes" id="UP000003919"/>
    </source>
</evidence>
<evidence type="ECO:0000313" key="1">
    <source>
        <dbReference type="EMBL" id="EAZ81169.1"/>
    </source>
</evidence>
<keyword evidence="2" id="KW-1185">Reference proteome</keyword>
<dbReference type="eggNOG" id="COG1216">
    <property type="taxonomic scope" value="Bacteria"/>
</dbReference>
<evidence type="ECO:0008006" key="3">
    <source>
        <dbReference type="Google" id="ProtNLM"/>
    </source>
</evidence>
<dbReference type="STRING" id="388413.ALPR1_19073"/>